<evidence type="ECO:0008006" key="3">
    <source>
        <dbReference type="Google" id="ProtNLM"/>
    </source>
</evidence>
<sequence length="194" mass="22555">MRKLNYFITIALLIGLVGCSGEEVANHDKLIPMHVHYIPKNDNPIEMSNKDKFYVSKPLVRDLEKLDIVEKAEVIILNQEAYVAIWTDINRSKNNDQQGKTGRAIKEGVNRALQLNDEKVKRRDTELDPIKKKYEKWIKNVILSQDPSIERVYISFHPEAYRRMKVFADTLVKNGNNDSLSGDFELMTNKFFEK</sequence>
<comment type="caution">
    <text evidence="1">The sequence shown here is derived from an EMBL/GenBank/DDBJ whole genome shotgun (WGS) entry which is preliminary data.</text>
</comment>
<accession>A0ABT2WHW6</accession>
<dbReference type="PROSITE" id="PS51257">
    <property type="entry name" value="PROKAR_LIPOPROTEIN"/>
    <property type="match status" value="1"/>
</dbReference>
<reference evidence="1 2" key="1">
    <citation type="submission" date="2022-10" db="EMBL/GenBank/DDBJ databases">
        <title>Description of Fervidibacillus gen. nov. in the family Fervidibacillaceae fam. nov. with two species, Fervidibacillus albus sp. nov., and Fervidibacillus halotolerans sp. nov., isolated from tidal flat sediments.</title>
        <authorList>
            <person name="Kwon K.K."/>
            <person name="Yang S.-H."/>
        </authorList>
    </citation>
    <scope>NUCLEOTIDE SEQUENCE [LARGE SCALE GENOMIC DNA]</scope>
    <source>
        <strain evidence="1 2">DSM 23332</strain>
    </source>
</reference>
<dbReference type="EMBL" id="JAOUSE010000024">
    <property type="protein sequence ID" value="MCU9594556.1"/>
    <property type="molecule type" value="Genomic_DNA"/>
</dbReference>
<keyword evidence="2" id="KW-1185">Reference proteome</keyword>
<dbReference type="RefSeq" id="WP_263061639.1">
    <property type="nucleotide sequence ID" value="NZ_JAOUSE010000024.1"/>
</dbReference>
<evidence type="ECO:0000313" key="1">
    <source>
        <dbReference type="EMBL" id="MCU9594556.1"/>
    </source>
</evidence>
<dbReference type="Proteomes" id="UP001208656">
    <property type="component" value="Unassembled WGS sequence"/>
</dbReference>
<organism evidence="1 2">
    <name type="scientific">Pallidibacillus thermolactis</name>
    <dbReference type="NCBI Taxonomy" id="251051"/>
    <lineage>
        <taxon>Bacteria</taxon>
        <taxon>Bacillati</taxon>
        <taxon>Bacillota</taxon>
        <taxon>Bacilli</taxon>
        <taxon>Bacillales</taxon>
        <taxon>Bacillaceae</taxon>
        <taxon>Pallidibacillus</taxon>
    </lineage>
</organism>
<evidence type="ECO:0000313" key="2">
    <source>
        <dbReference type="Proteomes" id="UP001208656"/>
    </source>
</evidence>
<protein>
    <recommendedName>
        <fullName evidence="3">Sporulation protein</fullName>
    </recommendedName>
</protein>
<name>A0ABT2WHW6_9BACI</name>
<gene>
    <name evidence="1" type="ORF">OEV82_08810</name>
</gene>
<proteinExistence type="predicted"/>